<evidence type="ECO:0000313" key="2">
    <source>
        <dbReference type="EMBL" id="KRO22832.1"/>
    </source>
</evidence>
<keyword evidence="3" id="KW-1185">Reference proteome</keyword>
<keyword evidence="1" id="KW-0472">Membrane</keyword>
<reference evidence="2 3" key="1">
    <citation type="journal article" date="2015" name="Genome Announc.">
        <title>Expanding the biotechnology potential of lactobacilli through comparative genomics of 213 strains and associated genera.</title>
        <authorList>
            <person name="Sun Z."/>
            <person name="Harris H.M."/>
            <person name="McCann A."/>
            <person name="Guo C."/>
            <person name="Argimon S."/>
            <person name="Zhang W."/>
            <person name="Yang X."/>
            <person name="Jeffery I.B."/>
            <person name="Cooney J.C."/>
            <person name="Kagawa T.F."/>
            <person name="Liu W."/>
            <person name="Song Y."/>
            <person name="Salvetti E."/>
            <person name="Wrobel A."/>
            <person name="Rasinkangas P."/>
            <person name="Parkhill J."/>
            <person name="Rea M.C."/>
            <person name="O'Sullivan O."/>
            <person name="Ritari J."/>
            <person name="Douillard F.P."/>
            <person name="Paul Ross R."/>
            <person name="Yang R."/>
            <person name="Briner A.E."/>
            <person name="Felis G.E."/>
            <person name="de Vos W.M."/>
            <person name="Barrangou R."/>
            <person name="Klaenhammer T.R."/>
            <person name="Caufield P.W."/>
            <person name="Cui Y."/>
            <person name="Zhang H."/>
            <person name="O'Toole P.W."/>
        </authorList>
    </citation>
    <scope>NUCLEOTIDE SEQUENCE [LARGE SCALE GENOMIC DNA]</scope>
    <source>
        <strain evidence="2 3">DSM 21115</strain>
    </source>
</reference>
<feature type="transmembrane region" description="Helical" evidence="1">
    <location>
        <begin position="21"/>
        <end position="41"/>
    </location>
</feature>
<dbReference type="Proteomes" id="UP000050920">
    <property type="component" value="Unassembled WGS sequence"/>
</dbReference>
<dbReference type="RefSeq" id="WP_082621252.1">
    <property type="nucleotide sequence ID" value="NZ_AYGX02000172.1"/>
</dbReference>
<dbReference type="AlphaFoldDB" id="A0A0R2NEZ4"/>
<accession>A0A0R2NEZ4</accession>
<protein>
    <submittedName>
        <fullName evidence="2">Uncharacterized protein</fullName>
    </submittedName>
</protein>
<proteinExistence type="predicted"/>
<name>A0A0R2NEZ4_9LACO</name>
<keyword evidence="1" id="KW-0812">Transmembrane</keyword>
<dbReference type="EMBL" id="AYGX02000172">
    <property type="protein sequence ID" value="KRO22832.1"/>
    <property type="molecule type" value="Genomic_DNA"/>
</dbReference>
<evidence type="ECO:0000313" key="3">
    <source>
        <dbReference type="Proteomes" id="UP000050920"/>
    </source>
</evidence>
<sequence>MDDYKEKEVFAEIAKKRQQQIWGPILSSTILFVLCVGNSLFPMMLPSQLRFGLGGLLCQDFRQINANSQRHN</sequence>
<organism evidence="2 3">
    <name type="scientific">Lactiplantibacillus fabifermentans DSM 21115</name>
    <dbReference type="NCBI Taxonomy" id="1413187"/>
    <lineage>
        <taxon>Bacteria</taxon>
        <taxon>Bacillati</taxon>
        <taxon>Bacillota</taxon>
        <taxon>Bacilli</taxon>
        <taxon>Lactobacillales</taxon>
        <taxon>Lactobacillaceae</taxon>
        <taxon>Lactiplantibacillus</taxon>
    </lineage>
</organism>
<evidence type="ECO:0000256" key="1">
    <source>
        <dbReference type="SAM" id="Phobius"/>
    </source>
</evidence>
<gene>
    <name evidence="2" type="ORF">DY78_GL001913</name>
</gene>
<comment type="caution">
    <text evidence="2">The sequence shown here is derived from an EMBL/GenBank/DDBJ whole genome shotgun (WGS) entry which is preliminary data.</text>
</comment>
<keyword evidence="1" id="KW-1133">Transmembrane helix</keyword>